<accession>A0ACC6QR73</accession>
<protein>
    <submittedName>
        <fullName evidence="1">GAP family protein</fullName>
    </submittedName>
</protein>
<comment type="caution">
    <text evidence="1">The sequence shown here is derived from an EMBL/GenBank/DDBJ whole genome shotgun (WGS) entry which is preliminary data.</text>
</comment>
<dbReference type="Proteomes" id="UP001375539">
    <property type="component" value="Unassembled WGS sequence"/>
</dbReference>
<dbReference type="EMBL" id="JBBKAI010000002">
    <property type="protein sequence ID" value="MEJ8660766.1"/>
    <property type="molecule type" value="Genomic_DNA"/>
</dbReference>
<reference evidence="1" key="1">
    <citation type="submission" date="2024-03" db="EMBL/GenBank/DDBJ databases">
        <title>Novel Streptomyces species of biotechnological and ecological value are a feature of Machair soil.</title>
        <authorList>
            <person name="Prole J.R."/>
            <person name="Goodfellow M."/>
            <person name="Allenby N."/>
            <person name="Ward A.C."/>
        </authorList>
    </citation>
    <scope>NUCLEOTIDE SEQUENCE</scope>
    <source>
        <strain evidence="1">MS1.AVA.4</strain>
    </source>
</reference>
<organism evidence="1 2">
    <name type="scientific">Streptomyces pratisoli</name>
    <dbReference type="NCBI Taxonomy" id="3139917"/>
    <lineage>
        <taxon>Bacteria</taxon>
        <taxon>Bacillati</taxon>
        <taxon>Actinomycetota</taxon>
        <taxon>Actinomycetes</taxon>
        <taxon>Kitasatosporales</taxon>
        <taxon>Streptomycetaceae</taxon>
        <taxon>Streptomyces</taxon>
    </lineage>
</organism>
<evidence type="ECO:0000313" key="2">
    <source>
        <dbReference type="Proteomes" id="UP001375539"/>
    </source>
</evidence>
<name>A0ACC6QR73_9ACTN</name>
<sequence length="230" mass="24331">MVLDLLLIAVAITLDPLPIMAFVLVLSSHKGVWRGLVFILAWLACLVAVIAAVLLFTGGTPPPPRSPPSTAALAAKLAIGIGLVAYGEYRRRRRGAPRRPPSGRAKHAHAAGAHSREGKEKGTDGMTPWSAAGLAVFLQPWGMVAAAATVVVKADLSHLTSYLALFGFCILATASLLAAELYTVFAPQAAGARLHRLRSWMEAHEEPAIIVGCLLIGLWLTGNSIYQLTS</sequence>
<proteinExistence type="predicted"/>
<evidence type="ECO:0000313" key="1">
    <source>
        <dbReference type="EMBL" id="MEJ8660766.1"/>
    </source>
</evidence>
<keyword evidence="2" id="KW-1185">Reference proteome</keyword>
<gene>
    <name evidence="1" type="ORF">WKI58_30325</name>
</gene>